<name>A0AAV1T9U5_9STRA</name>
<evidence type="ECO:0000313" key="2">
    <source>
        <dbReference type="Proteomes" id="UP001162060"/>
    </source>
</evidence>
<dbReference type="EMBL" id="CAKLBY020000029">
    <property type="protein sequence ID" value="CAK7905268.1"/>
    <property type="molecule type" value="Genomic_DNA"/>
</dbReference>
<dbReference type="AlphaFoldDB" id="A0AAV1T9U5"/>
<proteinExistence type="predicted"/>
<gene>
    <name evidence="1" type="ORF">PM001_LOCUS3073</name>
</gene>
<evidence type="ECO:0000313" key="1">
    <source>
        <dbReference type="EMBL" id="CAK7905268.1"/>
    </source>
</evidence>
<comment type="caution">
    <text evidence="1">The sequence shown here is derived from an EMBL/GenBank/DDBJ whole genome shotgun (WGS) entry which is preliminary data.</text>
</comment>
<sequence>MTQARLSEQEAEFTVATEQLCLQHGGRLAYSSCRASSKCRGIKTPHTTSTNVRKRVCNEATSSVIGQELEKRGWTDPAN</sequence>
<protein>
    <submittedName>
        <fullName evidence="1">Uncharacterized protein</fullName>
    </submittedName>
</protein>
<accession>A0AAV1T9U5</accession>
<dbReference type="Proteomes" id="UP001162060">
    <property type="component" value="Unassembled WGS sequence"/>
</dbReference>
<reference evidence="1" key="1">
    <citation type="submission" date="2024-01" db="EMBL/GenBank/DDBJ databases">
        <authorList>
            <person name="Webb A."/>
        </authorList>
    </citation>
    <scope>NUCLEOTIDE SEQUENCE</scope>
    <source>
        <strain evidence="1">Pm1</strain>
    </source>
</reference>
<organism evidence="1 2">
    <name type="scientific">Peronospora matthiolae</name>
    <dbReference type="NCBI Taxonomy" id="2874970"/>
    <lineage>
        <taxon>Eukaryota</taxon>
        <taxon>Sar</taxon>
        <taxon>Stramenopiles</taxon>
        <taxon>Oomycota</taxon>
        <taxon>Peronosporomycetes</taxon>
        <taxon>Peronosporales</taxon>
        <taxon>Peronosporaceae</taxon>
        <taxon>Peronospora</taxon>
    </lineage>
</organism>